<evidence type="ECO:0000256" key="14">
    <source>
        <dbReference type="PROSITE-ProRule" id="PRU00108"/>
    </source>
</evidence>
<dbReference type="SUPFAM" id="SSF46689">
    <property type="entry name" value="Homeodomain-like"/>
    <property type="match status" value="1"/>
</dbReference>
<dbReference type="InterPro" id="IPR013320">
    <property type="entry name" value="ConA-like_dom_sf"/>
</dbReference>
<dbReference type="Pfam" id="PF06955">
    <property type="entry name" value="XET_C"/>
    <property type="match status" value="1"/>
</dbReference>
<keyword evidence="12" id="KW-0326">Glycosidase</keyword>
<evidence type="ECO:0000259" key="18">
    <source>
        <dbReference type="PROSITE" id="PS50071"/>
    </source>
</evidence>
<comment type="caution">
    <text evidence="20">The sequence shown here is derived from an EMBL/GenBank/DDBJ whole genome shotgun (WGS) entry which is preliminary data.</text>
</comment>
<evidence type="ECO:0000256" key="17">
    <source>
        <dbReference type="SAM" id="MobiDB-lite"/>
    </source>
</evidence>
<evidence type="ECO:0000256" key="16">
    <source>
        <dbReference type="SAM" id="Coils"/>
    </source>
</evidence>
<dbReference type="Pfam" id="PF00046">
    <property type="entry name" value="Homeodomain"/>
    <property type="match status" value="1"/>
</dbReference>
<dbReference type="InterPro" id="IPR000757">
    <property type="entry name" value="Beta-glucanase-like"/>
</dbReference>
<keyword evidence="7 14" id="KW-0371">Homeobox</keyword>
<evidence type="ECO:0000256" key="3">
    <source>
        <dbReference type="ARBA" id="ARBA00022679"/>
    </source>
</evidence>
<dbReference type="PRINTS" id="PR00031">
    <property type="entry name" value="HTHREPRESSR"/>
</dbReference>
<evidence type="ECO:0000256" key="8">
    <source>
        <dbReference type="ARBA" id="ARBA00023157"/>
    </source>
</evidence>
<feature type="region of interest" description="Disordered" evidence="17">
    <location>
        <begin position="47"/>
        <end position="80"/>
    </location>
</feature>
<keyword evidence="8" id="KW-1015">Disulfide bond</keyword>
<dbReference type="CDD" id="cd00086">
    <property type="entry name" value="homeodomain"/>
    <property type="match status" value="1"/>
</dbReference>
<evidence type="ECO:0000256" key="12">
    <source>
        <dbReference type="ARBA" id="ARBA00023295"/>
    </source>
</evidence>
<dbReference type="InterPro" id="IPR017970">
    <property type="entry name" value="Homeobox_CS"/>
</dbReference>
<evidence type="ECO:0000256" key="10">
    <source>
        <dbReference type="ARBA" id="ARBA00023180"/>
    </source>
</evidence>
<gene>
    <name evidence="20" type="ORF">M5K25_014194</name>
</gene>
<dbReference type="InterPro" id="IPR001356">
    <property type="entry name" value="HD"/>
</dbReference>
<dbReference type="InterPro" id="IPR044791">
    <property type="entry name" value="Beta-glucanase/XTH"/>
</dbReference>
<feature type="compositionally biased region" description="Basic and acidic residues" evidence="17">
    <location>
        <begin position="47"/>
        <end position="65"/>
    </location>
</feature>
<dbReference type="GO" id="GO:0005634">
    <property type="term" value="C:nucleus"/>
    <property type="evidence" value="ECO:0007669"/>
    <property type="project" value="UniProtKB-SubCell"/>
</dbReference>
<feature type="domain" description="Homeobox" evidence="18">
    <location>
        <begin position="80"/>
        <end position="140"/>
    </location>
</feature>
<dbReference type="SUPFAM" id="SSF49899">
    <property type="entry name" value="Concanavalin A-like lectins/glucanases"/>
    <property type="match status" value="1"/>
</dbReference>
<dbReference type="EMBL" id="JANQDX010000011">
    <property type="protein sequence ID" value="KAL0916666.1"/>
    <property type="molecule type" value="Genomic_DNA"/>
</dbReference>
<feature type="DNA-binding region" description="Homeobox" evidence="14">
    <location>
        <begin position="82"/>
        <end position="141"/>
    </location>
</feature>
<dbReference type="PROSITE" id="PS01034">
    <property type="entry name" value="GH16_1"/>
    <property type="match status" value="1"/>
</dbReference>
<dbReference type="InterPro" id="IPR010713">
    <property type="entry name" value="XET_C"/>
</dbReference>
<dbReference type="InterPro" id="IPR000047">
    <property type="entry name" value="HTH_motif"/>
</dbReference>
<feature type="domain" description="GH16" evidence="19">
    <location>
        <begin position="218"/>
        <end position="447"/>
    </location>
</feature>
<keyword evidence="6 14" id="KW-0238">DNA-binding</keyword>
<reference evidence="20 21" key="1">
    <citation type="journal article" date="2024" name="Plant Biotechnol. J.">
        <title>Dendrobium thyrsiflorum genome and its molecular insights into genes involved in important horticultural traits.</title>
        <authorList>
            <person name="Chen B."/>
            <person name="Wang J.Y."/>
            <person name="Zheng P.J."/>
            <person name="Li K.L."/>
            <person name="Liang Y.M."/>
            <person name="Chen X.F."/>
            <person name="Zhang C."/>
            <person name="Zhao X."/>
            <person name="He X."/>
            <person name="Zhang G.Q."/>
            <person name="Liu Z.J."/>
            <person name="Xu Q."/>
        </authorList>
    </citation>
    <scope>NUCLEOTIDE SEQUENCE [LARGE SCALE GENOMIC DNA]</scope>
    <source>
        <strain evidence="20">GZMU011</strain>
    </source>
</reference>
<dbReference type="InterPro" id="IPR009057">
    <property type="entry name" value="Homeodomain-like_sf"/>
</dbReference>
<dbReference type="Pfam" id="PF00722">
    <property type="entry name" value="Glyco_hydro_16"/>
    <property type="match status" value="1"/>
</dbReference>
<keyword evidence="4" id="KW-0378">Hydrolase</keyword>
<keyword evidence="10" id="KW-0325">Glycoprotein</keyword>
<dbReference type="PANTHER" id="PTHR31062">
    <property type="entry name" value="XYLOGLUCAN ENDOTRANSGLUCOSYLASE/HYDROLASE PROTEIN 8-RELATED"/>
    <property type="match status" value="1"/>
</dbReference>
<name>A0ABD0UVI2_DENTH</name>
<dbReference type="SMART" id="SM00340">
    <property type="entry name" value="HALZ"/>
    <property type="match status" value="1"/>
</dbReference>
<evidence type="ECO:0000256" key="7">
    <source>
        <dbReference type="ARBA" id="ARBA00023155"/>
    </source>
</evidence>
<dbReference type="CDD" id="cd02176">
    <property type="entry name" value="GH16_XET"/>
    <property type="match status" value="1"/>
</dbReference>
<evidence type="ECO:0000313" key="21">
    <source>
        <dbReference type="Proteomes" id="UP001552299"/>
    </source>
</evidence>
<evidence type="ECO:0000256" key="6">
    <source>
        <dbReference type="ARBA" id="ARBA00023125"/>
    </source>
</evidence>
<dbReference type="GO" id="GO:0016798">
    <property type="term" value="F:hydrolase activity, acting on glycosyl bonds"/>
    <property type="evidence" value="ECO:0007669"/>
    <property type="project" value="UniProtKB-KW"/>
</dbReference>
<comment type="subcellular location">
    <subcellularLocation>
        <location evidence="1 14 15">Nucleus</location>
    </subcellularLocation>
</comment>
<evidence type="ECO:0000256" key="2">
    <source>
        <dbReference type="ARBA" id="ARBA00012152"/>
    </source>
</evidence>
<dbReference type="AlphaFoldDB" id="A0ABD0UVI2"/>
<proteinExistence type="predicted"/>
<dbReference type="GO" id="GO:0003677">
    <property type="term" value="F:DNA binding"/>
    <property type="evidence" value="ECO:0007669"/>
    <property type="project" value="UniProtKB-UniRule"/>
</dbReference>
<evidence type="ECO:0000256" key="9">
    <source>
        <dbReference type="ARBA" id="ARBA00023163"/>
    </source>
</evidence>
<dbReference type="SMART" id="SM00389">
    <property type="entry name" value="HOX"/>
    <property type="match status" value="1"/>
</dbReference>
<dbReference type="PROSITE" id="PS51762">
    <property type="entry name" value="GH16_2"/>
    <property type="match status" value="1"/>
</dbReference>
<dbReference type="Gene3D" id="1.10.10.60">
    <property type="entry name" value="Homeodomain-like"/>
    <property type="match status" value="1"/>
</dbReference>
<keyword evidence="5" id="KW-0805">Transcription regulation</keyword>
<evidence type="ECO:0000256" key="15">
    <source>
        <dbReference type="RuleBase" id="RU000682"/>
    </source>
</evidence>
<keyword evidence="16" id="KW-0175">Coiled coil</keyword>
<evidence type="ECO:0000256" key="13">
    <source>
        <dbReference type="ARBA" id="ARBA00034022"/>
    </source>
</evidence>
<evidence type="ECO:0000256" key="4">
    <source>
        <dbReference type="ARBA" id="ARBA00022801"/>
    </source>
</evidence>
<evidence type="ECO:0000256" key="11">
    <source>
        <dbReference type="ARBA" id="ARBA00023242"/>
    </source>
</evidence>
<accession>A0ABD0UVI2</accession>
<keyword evidence="21" id="KW-1185">Reference proteome</keyword>
<feature type="coiled-coil region" evidence="16">
    <location>
        <begin position="146"/>
        <end position="173"/>
    </location>
</feature>
<dbReference type="PROSITE" id="PS00027">
    <property type="entry name" value="HOMEOBOX_1"/>
    <property type="match status" value="1"/>
</dbReference>
<dbReference type="Proteomes" id="UP001552299">
    <property type="component" value="Unassembled WGS sequence"/>
</dbReference>
<dbReference type="Gene3D" id="2.60.120.200">
    <property type="match status" value="1"/>
</dbReference>
<evidence type="ECO:0000256" key="5">
    <source>
        <dbReference type="ARBA" id="ARBA00023015"/>
    </source>
</evidence>
<organism evidence="20 21">
    <name type="scientific">Dendrobium thyrsiflorum</name>
    <name type="common">Pinecone-like raceme dendrobium</name>
    <name type="synonym">Orchid</name>
    <dbReference type="NCBI Taxonomy" id="117978"/>
    <lineage>
        <taxon>Eukaryota</taxon>
        <taxon>Viridiplantae</taxon>
        <taxon>Streptophyta</taxon>
        <taxon>Embryophyta</taxon>
        <taxon>Tracheophyta</taxon>
        <taxon>Spermatophyta</taxon>
        <taxon>Magnoliopsida</taxon>
        <taxon>Liliopsida</taxon>
        <taxon>Asparagales</taxon>
        <taxon>Orchidaceae</taxon>
        <taxon>Epidendroideae</taxon>
        <taxon>Malaxideae</taxon>
        <taxon>Dendrobiinae</taxon>
        <taxon>Dendrobium</taxon>
    </lineage>
</organism>
<dbReference type="FunFam" id="2.60.120.200:FF:000025">
    <property type="entry name" value="Xyloglucan endotransglucosylase/hydrolase"/>
    <property type="match status" value="1"/>
</dbReference>
<evidence type="ECO:0000259" key="19">
    <source>
        <dbReference type="PROSITE" id="PS51762"/>
    </source>
</evidence>
<keyword evidence="11 14" id="KW-0539">Nucleus</keyword>
<dbReference type="InterPro" id="IPR016455">
    <property type="entry name" value="XTH"/>
</dbReference>
<keyword evidence="9" id="KW-0804">Transcription</keyword>
<protein>
    <recommendedName>
        <fullName evidence="2">xyloglucan:xyloglucosyl transferase</fullName>
        <ecNumber evidence="2">2.4.1.207</ecNumber>
    </recommendedName>
</protein>
<sequence>MGEELCDTQLTLAIKGGGFSATHSHRREVTKPPVRLHLCFPPFLKKEEDEDREQKSKSMELKDLQMNKSKNKKEDNEEDHGMIRKKLRLTNEQSTLLESSFCSHKTLTSIQKEELAKKLGLRPRQVEVWFQNRRARTKLKQTEVDCELLKRCCDNLSDENRRLRRELNELRLKKKLSALLRLPLLLGLTTVASYHFSYHKRSQEAFTIYKNQLPLLISHELNQSYQLYFSLFMANARAMLLFLYLFGSSLFSIVSSRSLYRDFDITWGDSRAKILNSGQLLTLSLDKASGSGFQSRHQYLFGKIDMQIKLVAGDSAGTVTAYYLSSQGPTHDEIDFEFLGNLSGDPYTLHTNVFTQGKGNREMQFRLWFDPTLDFHTYSVLWNSRHIIFMVDGTPIRVFNNLERTGVPFPKTQPMRIYSSLWNADDWATRGGLIKTNWAHAPFIASYRNFKADACVFIAGKSRCPSRKMAGGGGSGGAWMEYKMDLESQRRMRWVQRNCMIYNYCADRKRFPQGLPPECAVA</sequence>
<dbReference type="EC" id="2.4.1.207" evidence="2"/>
<dbReference type="InterPro" id="IPR003106">
    <property type="entry name" value="Leu_zip_homeo"/>
</dbReference>
<keyword evidence="3" id="KW-0808">Transferase</keyword>
<comment type="catalytic activity">
    <reaction evidence="13">
        <text>breaks a beta-(1-&gt;4) bond in the backbone of a xyloglucan and transfers the xyloglucanyl segment on to O-4 of the non-reducing terminal glucose residue of an acceptor, which can be a xyloglucan or an oligosaccharide of xyloglucan.</text>
        <dbReference type="EC" id="2.4.1.207"/>
    </reaction>
</comment>
<dbReference type="PROSITE" id="PS50071">
    <property type="entry name" value="HOMEOBOX_2"/>
    <property type="match status" value="1"/>
</dbReference>
<evidence type="ECO:0000313" key="20">
    <source>
        <dbReference type="EMBL" id="KAL0916666.1"/>
    </source>
</evidence>
<dbReference type="Pfam" id="PF02183">
    <property type="entry name" value="HALZ"/>
    <property type="match status" value="1"/>
</dbReference>
<evidence type="ECO:0000256" key="1">
    <source>
        <dbReference type="ARBA" id="ARBA00004123"/>
    </source>
</evidence>
<dbReference type="GO" id="GO:0016762">
    <property type="term" value="F:xyloglucan:xyloglucosyl transferase activity"/>
    <property type="evidence" value="ECO:0007669"/>
    <property type="project" value="UniProtKB-EC"/>
</dbReference>
<dbReference type="InterPro" id="IPR008263">
    <property type="entry name" value="GH16_AS"/>
</dbReference>